<dbReference type="EC" id="2.7.11.1" evidence="7"/>
<evidence type="ECO:0000256" key="6">
    <source>
        <dbReference type="ARBA" id="ARBA00022840"/>
    </source>
</evidence>
<dbReference type="InterPro" id="IPR041617">
    <property type="entry name" value="TPR_MalT"/>
</dbReference>
<dbReference type="CDD" id="cd14014">
    <property type="entry name" value="STKc_PknB_like"/>
    <property type="match status" value="1"/>
</dbReference>
<proteinExistence type="inferred from homology"/>
<dbReference type="GO" id="GO:0005524">
    <property type="term" value="F:ATP binding"/>
    <property type="evidence" value="ECO:0007669"/>
    <property type="project" value="UniProtKB-UniRule"/>
</dbReference>
<keyword evidence="6 7" id="KW-0067">ATP-binding</keyword>
<dbReference type="Gene3D" id="3.40.50.300">
    <property type="entry name" value="P-loop containing nucleotide triphosphate hydrolases"/>
    <property type="match status" value="1"/>
</dbReference>
<feature type="compositionally biased region" description="Polar residues" evidence="9">
    <location>
        <begin position="322"/>
        <end position="331"/>
    </location>
</feature>
<evidence type="ECO:0000256" key="7">
    <source>
        <dbReference type="PIRNR" id="PIRNR000574"/>
    </source>
</evidence>
<evidence type="ECO:0000256" key="3">
    <source>
        <dbReference type="ARBA" id="ARBA00022737"/>
    </source>
</evidence>
<evidence type="ECO:0000313" key="12">
    <source>
        <dbReference type="Proteomes" id="UP000239290"/>
    </source>
</evidence>
<dbReference type="InterPro" id="IPR008271">
    <property type="entry name" value="Ser/Thr_kinase_AS"/>
</dbReference>
<evidence type="ECO:0000256" key="8">
    <source>
        <dbReference type="PROSITE-ProRule" id="PRU10141"/>
    </source>
</evidence>
<keyword evidence="5 7" id="KW-0418">Kinase</keyword>
<feature type="domain" description="Protein kinase" evidence="10">
    <location>
        <begin position="26"/>
        <end position="285"/>
    </location>
</feature>
<keyword evidence="3" id="KW-0677">Repeat</keyword>
<reference evidence="12" key="1">
    <citation type="submission" date="2018-02" db="EMBL/GenBank/DDBJ databases">
        <title>Draft genome sequencing of Rhodococcus opacus KU647198.</title>
        <authorList>
            <person name="Zheng B.-X."/>
        </authorList>
    </citation>
    <scope>NUCLEOTIDE SEQUENCE [LARGE SCALE GENOMIC DNA]</scope>
    <source>
        <strain evidence="12">04-OD7</strain>
    </source>
</reference>
<comment type="catalytic activity">
    <reaction evidence="7">
        <text>L-seryl-[protein] + ATP = O-phospho-L-seryl-[protein] + ADP + H(+)</text>
        <dbReference type="Rhea" id="RHEA:17989"/>
        <dbReference type="Rhea" id="RHEA-COMP:9863"/>
        <dbReference type="Rhea" id="RHEA-COMP:11604"/>
        <dbReference type="ChEBI" id="CHEBI:15378"/>
        <dbReference type="ChEBI" id="CHEBI:29999"/>
        <dbReference type="ChEBI" id="CHEBI:30616"/>
        <dbReference type="ChEBI" id="CHEBI:83421"/>
        <dbReference type="ChEBI" id="CHEBI:456216"/>
        <dbReference type="EC" id="2.7.11.1"/>
    </reaction>
</comment>
<feature type="region of interest" description="Disordered" evidence="9">
    <location>
        <begin position="310"/>
        <end position="342"/>
    </location>
</feature>
<evidence type="ECO:0000256" key="2">
    <source>
        <dbReference type="ARBA" id="ARBA00022679"/>
    </source>
</evidence>
<evidence type="ECO:0000259" key="10">
    <source>
        <dbReference type="PROSITE" id="PS50011"/>
    </source>
</evidence>
<dbReference type="InterPro" id="IPR059106">
    <property type="entry name" value="WHD_MalT"/>
</dbReference>
<keyword evidence="1 7" id="KW-0723">Serine/threonine-protein kinase</keyword>
<feature type="binding site" evidence="8">
    <location>
        <position position="55"/>
    </location>
    <ligand>
        <name>ATP</name>
        <dbReference type="ChEBI" id="CHEBI:30616"/>
    </ligand>
</feature>
<dbReference type="Pfam" id="PF25873">
    <property type="entry name" value="WHD_MalT"/>
    <property type="match status" value="1"/>
</dbReference>
<dbReference type="Pfam" id="PF00069">
    <property type="entry name" value="Pkinase"/>
    <property type="match status" value="1"/>
</dbReference>
<protein>
    <recommendedName>
        <fullName evidence="7">Serine/threonine-protein kinase PknK</fullName>
        <ecNumber evidence="7">2.7.11.1</ecNumber>
    </recommendedName>
    <alternativeName>
        <fullName evidence="7">Protein kinase K</fullName>
    </alternativeName>
</protein>
<dbReference type="PROSITE" id="PS00108">
    <property type="entry name" value="PROTEIN_KINASE_ST"/>
    <property type="match status" value="1"/>
</dbReference>
<comment type="catalytic activity">
    <reaction evidence="7">
        <text>L-threonyl-[protein] + ATP = O-phospho-L-threonyl-[protein] + ADP + H(+)</text>
        <dbReference type="Rhea" id="RHEA:46608"/>
        <dbReference type="Rhea" id="RHEA-COMP:11060"/>
        <dbReference type="Rhea" id="RHEA-COMP:11605"/>
        <dbReference type="ChEBI" id="CHEBI:15378"/>
        <dbReference type="ChEBI" id="CHEBI:30013"/>
        <dbReference type="ChEBI" id="CHEBI:30616"/>
        <dbReference type="ChEBI" id="CHEBI:61977"/>
        <dbReference type="ChEBI" id="CHEBI:456216"/>
        <dbReference type="EC" id="2.7.11.1"/>
    </reaction>
</comment>
<comment type="similarity">
    <text evidence="7">Belongs to the protein kinase superfamily.</text>
</comment>
<dbReference type="PANTHER" id="PTHR43289">
    <property type="entry name" value="MITOGEN-ACTIVATED PROTEIN KINASE KINASE KINASE 20-RELATED"/>
    <property type="match status" value="1"/>
</dbReference>
<dbReference type="SUPFAM" id="SSF52540">
    <property type="entry name" value="P-loop containing nucleoside triphosphate hydrolases"/>
    <property type="match status" value="1"/>
</dbReference>
<evidence type="ECO:0000256" key="9">
    <source>
        <dbReference type="SAM" id="MobiDB-lite"/>
    </source>
</evidence>
<dbReference type="PIRSF" id="PIRSF000574">
    <property type="entry name" value="Ser/Thr_PK_PknK_prd"/>
    <property type="match status" value="1"/>
</dbReference>
<dbReference type="Pfam" id="PF17874">
    <property type="entry name" value="TPR_MalT"/>
    <property type="match status" value="1"/>
</dbReference>
<dbReference type="PROSITE" id="PS50011">
    <property type="entry name" value="PROTEIN_KINASE_DOM"/>
    <property type="match status" value="1"/>
</dbReference>
<dbReference type="InterPro" id="IPR056884">
    <property type="entry name" value="NPHP3-like_N"/>
</dbReference>
<dbReference type="Proteomes" id="UP000239290">
    <property type="component" value="Unassembled WGS sequence"/>
</dbReference>
<dbReference type="Pfam" id="PF24883">
    <property type="entry name" value="NPHP3_N"/>
    <property type="match status" value="1"/>
</dbReference>
<dbReference type="EMBL" id="PUIO01000017">
    <property type="protein sequence ID" value="PQP23854.1"/>
    <property type="molecule type" value="Genomic_DNA"/>
</dbReference>
<dbReference type="InterPro" id="IPR016236">
    <property type="entry name" value="Ser/Thr_kinase_PknK_prd"/>
</dbReference>
<dbReference type="RefSeq" id="WP_105415700.1">
    <property type="nucleotide sequence ID" value="NZ_PUIO01000017.1"/>
</dbReference>
<gene>
    <name evidence="11" type="ORF">C5613_15985</name>
</gene>
<dbReference type="AlphaFoldDB" id="A0A2S8J9X9"/>
<dbReference type="PANTHER" id="PTHR43289:SF6">
    <property type="entry name" value="SERINE_THREONINE-PROTEIN KINASE NEKL-3"/>
    <property type="match status" value="1"/>
</dbReference>
<dbReference type="SUPFAM" id="SSF56112">
    <property type="entry name" value="Protein kinase-like (PK-like)"/>
    <property type="match status" value="1"/>
</dbReference>
<dbReference type="InterPro" id="IPR027417">
    <property type="entry name" value="P-loop_NTPase"/>
</dbReference>
<dbReference type="PROSITE" id="PS00107">
    <property type="entry name" value="PROTEIN_KINASE_ATP"/>
    <property type="match status" value="1"/>
</dbReference>
<dbReference type="InterPro" id="IPR017441">
    <property type="entry name" value="Protein_kinase_ATP_BS"/>
</dbReference>
<dbReference type="Gene3D" id="1.25.40.10">
    <property type="entry name" value="Tetratricopeptide repeat domain"/>
    <property type="match status" value="1"/>
</dbReference>
<dbReference type="SMART" id="SM00220">
    <property type="entry name" value="S_TKc"/>
    <property type="match status" value="1"/>
</dbReference>
<keyword evidence="2 7" id="KW-0808">Transferase</keyword>
<dbReference type="InterPro" id="IPR000719">
    <property type="entry name" value="Prot_kinase_dom"/>
</dbReference>
<sequence length="1171" mass="128335">MDNLDPFATQADVHPTVAGDLILDGFDDPVEIGRGGFGVVYRCMETALDRTVAIKVLSGVDEENRNRFLREQQAMGRLSGHPNIVTIYHASSTPHGQPYIVMEYHRHGSLEEIIRRDGPLGWEKALGVGINIARALGRAHQAGILHRDVKPSNILLTDYDEPQLTDFGIARIHGGFQTGTGVVLGSPAFTAPEVFTGRAPTVQSDLYSLAATLFCLITGHAAFQRRDGEKLVAQFLRVTSEPVPDLRQSGIPAQVCSVIERAMSDDPARRQESAAVLEQDLRTALRRTSAGSPDLVPPTDAEITQREHTDLTPGSDAHAGATSVTPPSFSTKYRPRAQPRAPVQRRRLIEALHAGGDRRLALIHAPAGFGKSTLAAQWRDLLTNSGAPVAWLSVDHDDNNVVWFLAHLLEAIARIRPSLARDLPQVLQEQGEQATRYVLSTLIDEIHDTGEVITVVIDDWHRVSDTATISAMAALLDSDCHHLRFTVTSRTQAGLPLSRLRVRDELIELDSTALRFDLPEAKSFLADQRGLTLTAADVADLRESTDGWVAALQLVSLSLRGHTDPTTLIGQLSGRHHAIGEYLAENVLTSLEPELLNFLLATSVSERICGGLASALTGSSHGQARLEEIENRDLFLRRLDEDGEWFRYHHLFAEFLRRRLERDQPDMVGELHRRASQWFGEHHLLSEAVDHALTSGDPDLAVKWVEREGMRLIEQSQMATLIGLIDKLPPQQLIAHPVLQIALAWSHVLLHHPAPSALRALDRAEASLTQPARADESTTALLIEASLIRGVVELFADRSDTLSERISDCLERPETVRPFVVSGAANVASFEAIYRFDFAAARRWQEWATPYNQQTSGPFSVLYGYCFAGIAAHEQLDITAADRYFRMALRLAKQSGGGQSYATRVAGAILGDLLYEQGHVLDAEELLDASHTLRSEGGIVDFMLATYGTGSRIKALRGDLGAAYRLLDEGAEIADLLTLPRLAARIRNERIRLALAIPAVLDEHPRWAQTAPKDSAGPAPRTSGIDLITWELHEDSDIRLLLHAASPTARESSAAACRRSQALVERISRQARPNALLRARLLHTTCLFAAGRTPEAKECAVPALALCADRELPRVVLDAGSAVAEVVASLETDLRLGRWQRGWERVPNSFLTQLVDDSGSSDAGDPPVSAT</sequence>
<comment type="caution">
    <text evidence="11">The sequence shown here is derived from an EMBL/GenBank/DDBJ whole genome shotgun (WGS) entry which is preliminary data.</text>
</comment>
<evidence type="ECO:0000313" key="11">
    <source>
        <dbReference type="EMBL" id="PQP23854.1"/>
    </source>
</evidence>
<dbReference type="InterPro" id="IPR011009">
    <property type="entry name" value="Kinase-like_dom_sf"/>
</dbReference>
<dbReference type="Gene3D" id="1.10.510.10">
    <property type="entry name" value="Transferase(Phosphotransferase) domain 1"/>
    <property type="match status" value="1"/>
</dbReference>
<organism evidence="11 12">
    <name type="scientific">Rhodococcus opacus</name>
    <name type="common">Nocardia opaca</name>
    <dbReference type="NCBI Taxonomy" id="37919"/>
    <lineage>
        <taxon>Bacteria</taxon>
        <taxon>Bacillati</taxon>
        <taxon>Actinomycetota</taxon>
        <taxon>Actinomycetes</taxon>
        <taxon>Mycobacteriales</taxon>
        <taxon>Nocardiaceae</taxon>
        <taxon>Rhodococcus</taxon>
    </lineage>
</organism>
<dbReference type="InterPro" id="IPR011990">
    <property type="entry name" value="TPR-like_helical_dom_sf"/>
</dbReference>
<dbReference type="GO" id="GO:0106310">
    <property type="term" value="F:protein serine kinase activity"/>
    <property type="evidence" value="ECO:0007669"/>
    <property type="project" value="UniProtKB-UniRule"/>
</dbReference>
<name>A0A2S8J9X9_RHOOP</name>
<evidence type="ECO:0000256" key="4">
    <source>
        <dbReference type="ARBA" id="ARBA00022741"/>
    </source>
</evidence>
<evidence type="ECO:0000256" key="1">
    <source>
        <dbReference type="ARBA" id="ARBA00022527"/>
    </source>
</evidence>
<evidence type="ECO:0000256" key="5">
    <source>
        <dbReference type="ARBA" id="ARBA00022777"/>
    </source>
</evidence>
<dbReference type="GO" id="GO:0004674">
    <property type="term" value="F:protein serine/threonine kinase activity"/>
    <property type="evidence" value="ECO:0007669"/>
    <property type="project" value="UniProtKB-UniRule"/>
</dbReference>
<keyword evidence="4 7" id="KW-0547">Nucleotide-binding</keyword>
<dbReference type="GO" id="GO:0046872">
    <property type="term" value="F:metal ion binding"/>
    <property type="evidence" value="ECO:0007669"/>
    <property type="project" value="UniProtKB-UniRule"/>
</dbReference>
<accession>A0A2S8J9X9</accession>